<proteinExistence type="predicted"/>
<evidence type="ECO:0000259" key="1">
    <source>
        <dbReference type="Pfam" id="PF00975"/>
    </source>
</evidence>
<accession>A0ABR3SG13</accession>
<dbReference type="InterPro" id="IPR001031">
    <property type="entry name" value="Thioesterase"/>
</dbReference>
<dbReference type="Pfam" id="PF00975">
    <property type="entry name" value="Thioesterase"/>
    <property type="match status" value="1"/>
</dbReference>
<keyword evidence="3" id="KW-1185">Reference proteome</keyword>
<dbReference type="InterPro" id="IPR029058">
    <property type="entry name" value="AB_hydrolase_fold"/>
</dbReference>
<organism evidence="2 3">
    <name type="scientific">Neofusicoccum ribis</name>
    <dbReference type="NCBI Taxonomy" id="45134"/>
    <lineage>
        <taxon>Eukaryota</taxon>
        <taxon>Fungi</taxon>
        <taxon>Dikarya</taxon>
        <taxon>Ascomycota</taxon>
        <taxon>Pezizomycotina</taxon>
        <taxon>Dothideomycetes</taxon>
        <taxon>Dothideomycetes incertae sedis</taxon>
        <taxon>Botryosphaeriales</taxon>
        <taxon>Botryosphaeriaceae</taxon>
        <taxon>Neofusicoccum</taxon>
    </lineage>
</organism>
<evidence type="ECO:0000313" key="3">
    <source>
        <dbReference type="Proteomes" id="UP001521116"/>
    </source>
</evidence>
<dbReference type="SUPFAM" id="SSF53474">
    <property type="entry name" value="alpha/beta-Hydrolases"/>
    <property type="match status" value="1"/>
</dbReference>
<dbReference type="Proteomes" id="UP001521116">
    <property type="component" value="Unassembled WGS sequence"/>
</dbReference>
<comment type="caution">
    <text evidence="2">The sequence shown here is derived from an EMBL/GenBank/DDBJ whole genome shotgun (WGS) entry which is preliminary data.</text>
</comment>
<evidence type="ECO:0000313" key="2">
    <source>
        <dbReference type="EMBL" id="KAL1619688.1"/>
    </source>
</evidence>
<sequence length="309" mass="33187">MNDKNPAQVQFAPRFPQKPSTPLVLIHDGGGTTFSYFTLGNLHRSVWAIHNPNFFTAAQWEGGMDAMARHYIGLIYDAGLSGAILLGGWSLGGYLSLAIARMLAADDDARVTVAGLLIIDSPLHTPWSRVPTPTAPPDLPGLPDLVVRSLDNCEGLLTDWELPAWDEPAHGGRKVRFVAGGRGFAVPPARVLHKPLQGGWRPVEAAAFAHGGADADADGPAAAIIPPAVMLRCVDRVPAKDGSPHTCRVDLPRDDVVLGWAGAYPDFIKAVIDVDSHHYNIFDLARVKQVTAQINDALEILETMKPSLV</sequence>
<name>A0ABR3SG13_9PEZI</name>
<feature type="domain" description="Thioesterase" evidence="1">
    <location>
        <begin position="22"/>
        <end position="138"/>
    </location>
</feature>
<reference evidence="2 3" key="1">
    <citation type="submission" date="2024-02" db="EMBL/GenBank/DDBJ databases">
        <title>De novo assembly and annotation of 12 fungi associated with fruit tree decline syndrome in Ontario, Canada.</title>
        <authorList>
            <person name="Sulman M."/>
            <person name="Ellouze W."/>
            <person name="Ilyukhin E."/>
        </authorList>
    </citation>
    <scope>NUCLEOTIDE SEQUENCE [LARGE SCALE GENOMIC DNA]</scope>
    <source>
        <strain evidence="2 3">M1-105</strain>
    </source>
</reference>
<dbReference type="Gene3D" id="3.40.50.1820">
    <property type="entry name" value="alpha/beta hydrolase"/>
    <property type="match status" value="1"/>
</dbReference>
<dbReference type="EMBL" id="JAJVDC020000184">
    <property type="protein sequence ID" value="KAL1619688.1"/>
    <property type="molecule type" value="Genomic_DNA"/>
</dbReference>
<gene>
    <name evidence="2" type="ORF">SLS56_010020</name>
</gene>
<protein>
    <submittedName>
        <fullName evidence="2">Secondary metabolism biosynthetic enzyme</fullName>
    </submittedName>
</protein>